<dbReference type="PROSITE" id="PS50977">
    <property type="entry name" value="HTH_TETR_2"/>
    <property type="match status" value="1"/>
</dbReference>
<dbReference type="AlphaFoldDB" id="A0A7Z0D9W5"/>
<dbReference type="Pfam" id="PF00440">
    <property type="entry name" value="TetR_N"/>
    <property type="match status" value="1"/>
</dbReference>
<dbReference type="Proteomes" id="UP000527616">
    <property type="component" value="Unassembled WGS sequence"/>
</dbReference>
<evidence type="ECO:0000259" key="3">
    <source>
        <dbReference type="PROSITE" id="PS50977"/>
    </source>
</evidence>
<protein>
    <submittedName>
        <fullName evidence="4">AcrR family transcriptional regulator</fullName>
    </submittedName>
</protein>
<dbReference type="SUPFAM" id="SSF46689">
    <property type="entry name" value="Homeodomain-like"/>
    <property type="match status" value="1"/>
</dbReference>
<evidence type="ECO:0000256" key="2">
    <source>
        <dbReference type="PROSITE-ProRule" id="PRU00335"/>
    </source>
</evidence>
<evidence type="ECO:0000313" key="5">
    <source>
        <dbReference type="Proteomes" id="UP000527616"/>
    </source>
</evidence>
<keyword evidence="1 2" id="KW-0238">DNA-binding</keyword>
<organism evidence="4 5">
    <name type="scientific">Naumannella cuiyingiana</name>
    <dbReference type="NCBI Taxonomy" id="1347891"/>
    <lineage>
        <taxon>Bacteria</taxon>
        <taxon>Bacillati</taxon>
        <taxon>Actinomycetota</taxon>
        <taxon>Actinomycetes</taxon>
        <taxon>Propionibacteriales</taxon>
        <taxon>Propionibacteriaceae</taxon>
        <taxon>Naumannella</taxon>
    </lineage>
</organism>
<feature type="domain" description="HTH tetR-type" evidence="3">
    <location>
        <begin position="44"/>
        <end position="102"/>
    </location>
</feature>
<feature type="DNA-binding region" description="H-T-H motif" evidence="2">
    <location>
        <begin position="65"/>
        <end position="84"/>
    </location>
</feature>
<gene>
    <name evidence="4" type="ORF">GGQ54_002226</name>
</gene>
<accession>A0A7Z0D9W5</accession>
<sequence length="233" mass="24984">MVELEGRGITSHSHIGTCKFHYGKPQFHPGTLGVMPQFDTPTVRRTRGALVDAAIEIWSRNGAAGLGEIAARAGVGRTTLHRHFTDRATLLAAVDAECRARFAAAARRARPQEDTGLAAYGRILGELLPLGDVLGLIFADNALIDPDTWAETDDQGYGSVVARGQADRSINPALPPAWISTLFWTTLLGGYLYLRDSPATVREATDLATDALTRAIATDIDQPISAPIGPCRK</sequence>
<name>A0A7Z0D9W5_9ACTN</name>
<dbReference type="InterPro" id="IPR009057">
    <property type="entry name" value="Homeodomain-like_sf"/>
</dbReference>
<evidence type="ECO:0000256" key="1">
    <source>
        <dbReference type="ARBA" id="ARBA00023125"/>
    </source>
</evidence>
<dbReference type="Gene3D" id="1.10.357.10">
    <property type="entry name" value="Tetracycline Repressor, domain 2"/>
    <property type="match status" value="1"/>
</dbReference>
<proteinExistence type="predicted"/>
<dbReference type="EMBL" id="JACBZS010000001">
    <property type="protein sequence ID" value="NYI71666.1"/>
    <property type="molecule type" value="Genomic_DNA"/>
</dbReference>
<dbReference type="GO" id="GO:0003677">
    <property type="term" value="F:DNA binding"/>
    <property type="evidence" value="ECO:0007669"/>
    <property type="project" value="UniProtKB-UniRule"/>
</dbReference>
<evidence type="ECO:0000313" key="4">
    <source>
        <dbReference type="EMBL" id="NYI71666.1"/>
    </source>
</evidence>
<keyword evidence="5" id="KW-1185">Reference proteome</keyword>
<dbReference type="InterPro" id="IPR001647">
    <property type="entry name" value="HTH_TetR"/>
</dbReference>
<reference evidence="4 5" key="1">
    <citation type="submission" date="2020-07" db="EMBL/GenBank/DDBJ databases">
        <title>Sequencing the genomes of 1000 actinobacteria strains.</title>
        <authorList>
            <person name="Klenk H.-P."/>
        </authorList>
    </citation>
    <scope>NUCLEOTIDE SEQUENCE [LARGE SCALE GENOMIC DNA]</scope>
    <source>
        <strain evidence="4 5">DSM 103164</strain>
    </source>
</reference>
<dbReference type="RefSeq" id="WP_179445464.1">
    <property type="nucleotide sequence ID" value="NZ_JACBZS010000001.1"/>
</dbReference>
<comment type="caution">
    <text evidence="4">The sequence shown here is derived from an EMBL/GenBank/DDBJ whole genome shotgun (WGS) entry which is preliminary data.</text>
</comment>